<sequence length="224" mass="24453">MKRILTNLILVSTVVLLVACQPNQTNEVGSSSSSTSSSVQTSTSTGASSSSEVQTDTSSAVAQAVPTIYQSVIERYQANIGQSEETINQEEVSSYLALTTSQGQVYSGAFYSLYDINQDGKAELLLALNRSNEYVLIDLYTQLSGDSLRLVDSFRNIGIDIGPDVRLYPLQDGTYLFEGQGVFRIYQYNAMIPGLKQISESDTNPETSPLLDLTSLTWTNLENK</sequence>
<feature type="region of interest" description="Disordered" evidence="1">
    <location>
        <begin position="25"/>
        <end position="58"/>
    </location>
</feature>
<dbReference type="AlphaFoldDB" id="A0A0Z8FZP5"/>
<dbReference type="RefSeq" id="WP_044773803.1">
    <property type="nucleotide sequence ID" value="NZ_CEFG01000011.1"/>
</dbReference>
<keyword evidence="2" id="KW-0732">Signal</keyword>
<dbReference type="EMBL" id="FIHD01000015">
    <property type="protein sequence ID" value="CYU89466.1"/>
    <property type="molecule type" value="Genomic_DNA"/>
</dbReference>
<dbReference type="Proteomes" id="UP000073494">
    <property type="component" value="Unassembled WGS sequence"/>
</dbReference>
<feature type="compositionally biased region" description="Low complexity" evidence="1">
    <location>
        <begin position="30"/>
        <end position="58"/>
    </location>
</feature>
<dbReference type="PROSITE" id="PS51257">
    <property type="entry name" value="PROKAR_LIPOPROTEIN"/>
    <property type="match status" value="1"/>
</dbReference>
<evidence type="ECO:0000256" key="2">
    <source>
        <dbReference type="SAM" id="SignalP"/>
    </source>
</evidence>
<organism evidence="3 4">
    <name type="scientific">Streptococcus suis</name>
    <dbReference type="NCBI Taxonomy" id="1307"/>
    <lineage>
        <taxon>Bacteria</taxon>
        <taxon>Bacillati</taxon>
        <taxon>Bacillota</taxon>
        <taxon>Bacilli</taxon>
        <taxon>Lactobacillales</taxon>
        <taxon>Streptococcaceae</taxon>
        <taxon>Streptococcus</taxon>
    </lineage>
</organism>
<protein>
    <submittedName>
        <fullName evidence="3">Colicin lysis protein</fullName>
    </submittedName>
</protein>
<evidence type="ECO:0000313" key="3">
    <source>
        <dbReference type="EMBL" id="CYU89466.1"/>
    </source>
</evidence>
<accession>A0A0Z8FZP5</accession>
<feature type="chain" id="PRO_5038835392" evidence="2">
    <location>
        <begin position="26"/>
        <end position="224"/>
    </location>
</feature>
<reference evidence="3 4" key="1">
    <citation type="submission" date="2016-02" db="EMBL/GenBank/DDBJ databases">
        <authorList>
            <consortium name="Pathogen Informatics"/>
        </authorList>
    </citation>
    <scope>NUCLEOTIDE SEQUENCE [LARGE SCALE GENOMIC DNA]</scope>
    <source>
        <strain evidence="3 4">LSS54</strain>
    </source>
</reference>
<evidence type="ECO:0000313" key="4">
    <source>
        <dbReference type="Proteomes" id="UP000073494"/>
    </source>
</evidence>
<name>A0A0Z8FZP5_STRSU</name>
<feature type="signal peptide" evidence="2">
    <location>
        <begin position="1"/>
        <end position="25"/>
    </location>
</feature>
<proteinExistence type="predicted"/>
<evidence type="ECO:0000256" key="1">
    <source>
        <dbReference type="SAM" id="MobiDB-lite"/>
    </source>
</evidence>
<gene>
    <name evidence="3" type="ORF">ERS132416_00980</name>
</gene>